<name>A0A9X2LIB0_9ACTN</name>
<dbReference type="AlphaFoldDB" id="A0A9X2LIB0"/>
<dbReference type="SMART" id="SM00458">
    <property type="entry name" value="RICIN"/>
    <property type="match status" value="1"/>
</dbReference>
<protein>
    <submittedName>
        <fullName evidence="2">Ricin-type beta-trefoil lectin domain protein</fullName>
    </submittedName>
</protein>
<dbReference type="RefSeq" id="WP_256790773.1">
    <property type="nucleotide sequence ID" value="NZ_JANIID010000013.1"/>
</dbReference>
<gene>
    <name evidence="2" type="ORF">NQU55_16410</name>
</gene>
<dbReference type="EMBL" id="JANIID010000013">
    <property type="protein sequence ID" value="MCQ8771337.1"/>
    <property type="molecule type" value="Genomic_DNA"/>
</dbReference>
<reference evidence="2" key="1">
    <citation type="submission" date="2022-06" db="EMBL/GenBank/DDBJ databases">
        <title>WGS of actinobacteria.</title>
        <authorList>
            <person name="Thawai C."/>
        </authorList>
    </citation>
    <scope>NUCLEOTIDE SEQUENCE</scope>
    <source>
        <strain evidence="2">AA8</strain>
    </source>
</reference>
<dbReference type="InterPro" id="IPR000772">
    <property type="entry name" value="Ricin_B_lectin"/>
</dbReference>
<dbReference type="CDD" id="cd00161">
    <property type="entry name" value="beta-trefoil_Ricin-like"/>
    <property type="match status" value="1"/>
</dbReference>
<accession>A0A9X2LIB0</accession>
<dbReference type="InterPro" id="IPR035992">
    <property type="entry name" value="Ricin_B-like_lectins"/>
</dbReference>
<dbReference type="Pfam" id="PF00652">
    <property type="entry name" value="Ricin_B_lectin"/>
    <property type="match status" value="1"/>
</dbReference>
<organism evidence="2 3">
    <name type="scientific">Streptomyces telluris</name>
    <dbReference type="NCBI Taxonomy" id="2720021"/>
    <lineage>
        <taxon>Bacteria</taxon>
        <taxon>Bacillati</taxon>
        <taxon>Actinomycetota</taxon>
        <taxon>Actinomycetes</taxon>
        <taxon>Kitasatosporales</taxon>
        <taxon>Streptomycetaceae</taxon>
        <taxon>Streptomyces</taxon>
    </lineage>
</organism>
<dbReference type="PROSITE" id="PS50231">
    <property type="entry name" value="RICIN_B_LECTIN"/>
    <property type="match status" value="1"/>
</dbReference>
<dbReference type="Gene3D" id="2.80.10.50">
    <property type="match status" value="1"/>
</dbReference>
<dbReference type="SUPFAM" id="SSF50370">
    <property type="entry name" value="Ricin B-like lectins"/>
    <property type="match status" value="1"/>
</dbReference>
<evidence type="ECO:0000259" key="1">
    <source>
        <dbReference type="SMART" id="SM00458"/>
    </source>
</evidence>
<feature type="domain" description="Ricin B lectin" evidence="1">
    <location>
        <begin position="163"/>
        <end position="297"/>
    </location>
</feature>
<dbReference type="Proteomes" id="UP001142374">
    <property type="component" value="Unassembled WGS sequence"/>
</dbReference>
<evidence type="ECO:0000313" key="3">
    <source>
        <dbReference type="Proteomes" id="UP001142374"/>
    </source>
</evidence>
<keyword evidence="3" id="KW-1185">Reference proteome</keyword>
<comment type="caution">
    <text evidence="2">The sequence shown here is derived from an EMBL/GenBank/DDBJ whole genome shotgun (WGS) entry which is preliminary data.</text>
</comment>
<sequence length="300" mass="32900">MQLLRHGDEVTQLPQLHRTPFLTPLPRPFGRSCRTATHERSVLQAPVADHDLHALAACRWQRLVRVGLPAPCTWGCYLRSRQLLERGGYSFEGFGCSALCSHLYVGESWCPVTSLGAGGILRLSRTWRALVLGGLLSALACVAPSSGAVGRAAEPTARAAVGPFQVRNQGTGRCMGMPAGDDRMRVWNCTSEPYQLWDLIADGRGAYHMVTRRDGRCLAGYAQGPSGWATWLSDCDRSFTNVDQLWYVDPAHSADPARIANLYGRVLEPDRGWNGANESPVVTNDNQGLPNQKWTLIYGP</sequence>
<proteinExistence type="predicted"/>
<evidence type="ECO:0000313" key="2">
    <source>
        <dbReference type="EMBL" id="MCQ8771337.1"/>
    </source>
</evidence>